<dbReference type="InParanoid" id="A0A0C3E675"/>
<feature type="compositionally biased region" description="Basic and acidic residues" evidence="1">
    <location>
        <begin position="213"/>
        <end position="224"/>
    </location>
</feature>
<feature type="region of interest" description="Disordered" evidence="1">
    <location>
        <begin position="184"/>
        <end position="244"/>
    </location>
</feature>
<dbReference type="HOGENOM" id="CLU_023634_1_0_1"/>
<name>A0A0C3E675_9AGAM</name>
<proteinExistence type="predicted"/>
<reference evidence="2 3" key="1">
    <citation type="submission" date="2014-04" db="EMBL/GenBank/DDBJ databases">
        <authorList>
            <consortium name="DOE Joint Genome Institute"/>
            <person name="Kuo A."/>
            <person name="Kohler A."/>
            <person name="Nagy L.G."/>
            <person name="Floudas D."/>
            <person name="Copeland A."/>
            <person name="Barry K.W."/>
            <person name="Cichocki N."/>
            <person name="Veneault-Fourrey C."/>
            <person name="LaButti K."/>
            <person name="Lindquist E.A."/>
            <person name="Lipzen A."/>
            <person name="Lundell T."/>
            <person name="Morin E."/>
            <person name="Murat C."/>
            <person name="Sun H."/>
            <person name="Tunlid A."/>
            <person name="Henrissat B."/>
            <person name="Grigoriev I.V."/>
            <person name="Hibbett D.S."/>
            <person name="Martin F."/>
            <person name="Nordberg H.P."/>
            <person name="Cantor M.N."/>
            <person name="Hua S.X."/>
        </authorList>
    </citation>
    <scope>NUCLEOTIDE SEQUENCE [LARGE SCALE GENOMIC DNA]</scope>
    <source>
        <strain evidence="2 3">Foug A</strain>
    </source>
</reference>
<feature type="region of interest" description="Disordered" evidence="1">
    <location>
        <begin position="1"/>
        <end position="40"/>
    </location>
</feature>
<reference evidence="3" key="2">
    <citation type="submission" date="2015-01" db="EMBL/GenBank/DDBJ databases">
        <title>Evolutionary Origins and Diversification of the Mycorrhizal Mutualists.</title>
        <authorList>
            <consortium name="DOE Joint Genome Institute"/>
            <consortium name="Mycorrhizal Genomics Consortium"/>
            <person name="Kohler A."/>
            <person name="Kuo A."/>
            <person name="Nagy L.G."/>
            <person name="Floudas D."/>
            <person name="Copeland A."/>
            <person name="Barry K.W."/>
            <person name="Cichocki N."/>
            <person name="Veneault-Fourrey C."/>
            <person name="LaButti K."/>
            <person name="Lindquist E.A."/>
            <person name="Lipzen A."/>
            <person name="Lundell T."/>
            <person name="Morin E."/>
            <person name="Murat C."/>
            <person name="Riley R."/>
            <person name="Ohm R."/>
            <person name="Sun H."/>
            <person name="Tunlid A."/>
            <person name="Henrissat B."/>
            <person name="Grigoriev I.V."/>
            <person name="Hibbett D.S."/>
            <person name="Martin F."/>
        </authorList>
    </citation>
    <scope>NUCLEOTIDE SEQUENCE [LARGE SCALE GENOMIC DNA]</scope>
    <source>
        <strain evidence="3">Foug A</strain>
    </source>
</reference>
<dbReference type="Proteomes" id="UP000053989">
    <property type="component" value="Unassembled WGS sequence"/>
</dbReference>
<sequence length="561" mass="61411">MENAMAERQARESTEAPIKPLKPCPRPVKKSLGTVSGQAQDDVNTEVAAIQDVPESGTKMKGAKVNPKLRDAIEQAHNQVANDVATLATRGEKKTVSIKDGKSTIEGRIKNWNNVVVSATVPQARPLSFPHRRTPLPSHVFPIEPPTPSDEANYEERFRMLPSPKAMDDTVVIVENEDSNMEFFRIPQEGMYGSPKKNSSTSGGSALKRKRDNQKEDQSYSDVDKYEEEAEEGGPNKGRRVTGKTTVTAIDIDEDPLPMKKVKPEKVVHHRSQASISSVAPSVASVAVSTGNNLEAKSSHGSSRFTNNDLPAMFLKDRKWLKNVLPTLLLWLGDQPNIWSVPEGDLMHALREIIKVIFLKFTGLQDIRPNMPIFSLANNRLSTWHHSVGSTAIAMLDCFFADDPSAIIKETCNVLLTNRAFAYEGMKSKDVNVPALQLSVETNRARGAIALCVAVLEHAFKLVKAGVTSNVTDKGKGSLSQKSSSKPSGTENAFSEQHWGGTTCGYFESVANRDDLTLLSIVKSASALLQEDKDGDSSLDDAPEHQGSTTEEIDTHRLMCK</sequence>
<evidence type="ECO:0000313" key="3">
    <source>
        <dbReference type="Proteomes" id="UP000053989"/>
    </source>
</evidence>
<organism evidence="2 3">
    <name type="scientific">Scleroderma citrinum Foug A</name>
    <dbReference type="NCBI Taxonomy" id="1036808"/>
    <lineage>
        <taxon>Eukaryota</taxon>
        <taxon>Fungi</taxon>
        <taxon>Dikarya</taxon>
        <taxon>Basidiomycota</taxon>
        <taxon>Agaricomycotina</taxon>
        <taxon>Agaricomycetes</taxon>
        <taxon>Agaricomycetidae</taxon>
        <taxon>Boletales</taxon>
        <taxon>Sclerodermatineae</taxon>
        <taxon>Sclerodermataceae</taxon>
        <taxon>Scleroderma</taxon>
    </lineage>
</organism>
<dbReference type="EMBL" id="KN822034">
    <property type="protein sequence ID" value="KIM63521.1"/>
    <property type="molecule type" value="Genomic_DNA"/>
</dbReference>
<keyword evidence="3" id="KW-1185">Reference proteome</keyword>
<feature type="region of interest" description="Disordered" evidence="1">
    <location>
        <begin position="472"/>
        <end position="496"/>
    </location>
</feature>
<dbReference type="AlphaFoldDB" id="A0A0C3E675"/>
<feature type="region of interest" description="Disordered" evidence="1">
    <location>
        <begin position="532"/>
        <end position="555"/>
    </location>
</feature>
<evidence type="ECO:0000313" key="2">
    <source>
        <dbReference type="EMBL" id="KIM63521.1"/>
    </source>
</evidence>
<dbReference type="OrthoDB" id="2677435at2759"/>
<feature type="compositionally biased region" description="Low complexity" evidence="1">
    <location>
        <begin position="477"/>
        <end position="489"/>
    </location>
</feature>
<accession>A0A0C3E675</accession>
<evidence type="ECO:0000256" key="1">
    <source>
        <dbReference type="SAM" id="MobiDB-lite"/>
    </source>
</evidence>
<protein>
    <submittedName>
        <fullName evidence="2">Uncharacterized protein</fullName>
    </submittedName>
</protein>
<gene>
    <name evidence="2" type="ORF">SCLCIDRAFT_24189</name>
</gene>